<sequence length="139" mass="16330">MDIVDSATRSRMMSGIRGKNTRPELLVRKFLHAHGFRFRLHRKDLPGNPDIVLPKLKTCIFVHGCFWHRHPGCRYATMPKTRPEFWTEKFSKNVARDARSILALRQLGWRTIIIWECQLKAPELDTSAYLQDLKKTLDE</sequence>
<dbReference type="GO" id="GO:0004519">
    <property type="term" value="F:endonuclease activity"/>
    <property type="evidence" value="ECO:0007669"/>
    <property type="project" value="UniProtKB-KW"/>
</dbReference>
<keyword evidence="4 6" id="KW-0378">Hydrolase</keyword>
<dbReference type="EC" id="3.1.-.-" evidence="6"/>
<reference evidence="7 8" key="1">
    <citation type="submission" date="2019-11" db="EMBL/GenBank/DDBJ databases">
        <title>Complete genome sequence of Pseudomonas syringae pv. coronafaciens isolate B19001 originated in imported oat cereal.</title>
        <authorList>
            <person name="Kim S.M."/>
            <person name="Lee B.C."/>
            <person name="Seo S.J."/>
            <person name="Lee J.E."/>
            <person name="Choi N.J."/>
            <person name="Park J.H."/>
        </authorList>
    </citation>
    <scope>NUCLEOTIDE SEQUENCE [LARGE SCALE GENOMIC DNA]</scope>
    <source>
        <strain evidence="7 8">B19001</strain>
    </source>
</reference>
<evidence type="ECO:0000256" key="4">
    <source>
        <dbReference type="ARBA" id="ARBA00022801"/>
    </source>
</evidence>
<dbReference type="CDD" id="cd00221">
    <property type="entry name" value="Vsr"/>
    <property type="match status" value="1"/>
</dbReference>
<dbReference type="Proteomes" id="UP000423413">
    <property type="component" value="Chromosome"/>
</dbReference>
<dbReference type="AlphaFoldDB" id="A0AAE6UKM7"/>
<dbReference type="SUPFAM" id="SSF52980">
    <property type="entry name" value="Restriction endonuclease-like"/>
    <property type="match status" value="1"/>
</dbReference>
<dbReference type="InterPro" id="IPR004603">
    <property type="entry name" value="DNA_mismatch_endonuc_vsr"/>
</dbReference>
<dbReference type="GO" id="GO:0016787">
    <property type="term" value="F:hydrolase activity"/>
    <property type="evidence" value="ECO:0007669"/>
    <property type="project" value="UniProtKB-KW"/>
</dbReference>
<proteinExistence type="inferred from homology"/>
<keyword evidence="1 6" id="KW-0540">Nuclease</keyword>
<dbReference type="Pfam" id="PF03852">
    <property type="entry name" value="Vsr"/>
    <property type="match status" value="1"/>
</dbReference>
<gene>
    <name evidence="7" type="primary">vsr</name>
    <name evidence="7" type="ORF">GMO17_06725</name>
</gene>
<evidence type="ECO:0000313" key="7">
    <source>
        <dbReference type="EMBL" id="QGT80894.1"/>
    </source>
</evidence>
<protein>
    <recommendedName>
        <fullName evidence="6">Very short patch repair endonuclease</fullName>
        <ecNumber evidence="6">3.1.-.-</ecNumber>
    </recommendedName>
</protein>
<evidence type="ECO:0000313" key="8">
    <source>
        <dbReference type="Proteomes" id="UP000423413"/>
    </source>
</evidence>
<evidence type="ECO:0000256" key="3">
    <source>
        <dbReference type="ARBA" id="ARBA00022763"/>
    </source>
</evidence>
<keyword evidence="3 6" id="KW-0227">DNA damage</keyword>
<evidence type="ECO:0000256" key="5">
    <source>
        <dbReference type="ARBA" id="ARBA00023204"/>
    </source>
</evidence>
<dbReference type="GO" id="GO:0006298">
    <property type="term" value="P:mismatch repair"/>
    <property type="evidence" value="ECO:0007669"/>
    <property type="project" value="UniProtKB-UniRule"/>
</dbReference>
<dbReference type="NCBIfam" id="TIGR00632">
    <property type="entry name" value="vsr"/>
    <property type="match status" value="1"/>
</dbReference>
<dbReference type="RefSeq" id="WP_024669936.1">
    <property type="nucleotide sequence ID" value="NZ_CP046441.1"/>
</dbReference>
<evidence type="ECO:0000256" key="1">
    <source>
        <dbReference type="ARBA" id="ARBA00022722"/>
    </source>
</evidence>
<evidence type="ECO:0000256" key="2">
    <source>
        <dbReference type="ARBA" id="ARBA00022759"/>
    </source>
</evidence>
<dbReference type="EMBL" id="CP046441">
    <property type="protein sequence ID" value="QGT80894.1"/>
    <property type="molecule type" value="Genomic_DNA"/>
</dbReference>
<dbReference type="PIRSF" id="PIRSF018267">
    <property type="entry name" value="VSR_endonuc"/>
    <property type="match status" value="1"/>
</dbReference>
<dbReference type="REBASE" id="355630">
    <property type="entry name" value="V.Pco19001ORF6730P"/>
</dbReference>
<comment type="similarity">
    <text evidence="6">Belongs to the vsr family.</text>
</comment>
<dbReference type="GeneID" id="73734623"/>
<name>A0AAE6UKM7_9PSED</name>
<keyword evidence="2 6" id="KW-0255">Endonuclease</keyword>
<dbReference type="InterPro" id="IPR011335">
    <property type="entry name" value="Restrct_endonuc-II-like"/>
</dbReference>
<evidence type="ECO:0000256" key="6">
    <source>
        <dbReference type="PIRNR" id="PIRNR018267"/>
    </source>
</evidence>
<organism evidence="7 8">
    <name type="scientific">Pseudomonas coronafaciens pv. coronafaciens</name>
    <dbReference type="NCBI Taxonomy" id="235275"/>
    <lineage>
        <taxon>Bacteria</taxon>
        <taxon>Pseudomonadati</taxon>
        <taxon>Pseudomonadota</taxon>
        <taxon>Gammaproteobacteria</taxon>
        <taxon>Pseudomonadales</taxon>
        <taxon>Pseudomonadaceae</taxon>
        <taxon>Pseudomonas</taxon>
        <taxon>Pseudomonas coronafaciens</taxon>
    </lineage>
</organism>
<keyword evidence="5 6" id="KW-0234">DNA repair</keyword>
<comment type="function">
    <text evidence="6">May nick specific sequences that contain T:G mispairs resulting from m5C-deamination.</text>
</comment>
<accession>A0AAE6UKM7</accession>
<dbReference type="Gene3D" id="3.40.960.10">
    <property type="entry name" value="VSR Endonuclease"/>
    <property type="match status" value="1"/>
</dbReference>